<evidence type="ECO:0000256" key="2">
    <source>
        <dbReference type="SAM" id="Phobius"/>
    </source>
</evidence>
<protein>
    <recommendedName>
        <fullName evidence="3">WW domain-containing protein</fullName>
    </recommendedName>
</protein>
<organism evidence="4 5">
    <name type="scientific">Coccidioides posadasii RMSCC 3488</name>
    <dbReference type="NCBI Taxonomy" id="454284"/>
    <lineage>
        <taxon>Eukaryota</taxon>
        <taxon>Fungi</taxon>
        <taxon>Dikarya</taxon>
        <taxon>Ascomycota</taxon>
        <taxon>Pezizomycotina</taxon>
        <taxon>Eurotiomycetes</taxon>
        <taxon>Eurotiomycetidae</taxon>
        <taxon>Onygenales</taxon>
        <taxon>Onygenaceae</taxon>
        <taxon>Coccidioides</taxon>
    </lineage>
</organism>
<feature type="compositionally biased region" description="Basic and acidic residues" evidence="1">
    <location>
        <begin position="76"/>
        <end position="92"/>
    </location>
</feature>
<dbReference type="Pfam" id="PF00397">
    <property type="entry name" value="WW"/>
    <property type="match status" value="1"/>
</dbReference>
<dbReference type="InterPro" id="IPR001202">
    <property type="entry name" value="WW_dom"/>
</dbReference>
<dbReference type="SUPFAM" id="SSF51045">
    <property type="entry name" value="WW domain"/>
    <property type="match status" value="1"/>
</dbReference>
<dbReference type="EMBL" id="DS268114">
    <property type="protein sequence ID" value="KMM73287.1"/>
    <property type="molecule type" value="Genomic_DNA"/>
</dbReference>
<feature type="transmembrane region" description="Helical" evidence="2">
    <location>
        <begin position="143"/>
        <end position="166"/>
    </location>
</feature>
<evidence type="ECO:0000313" key="4">
    <source>
        <dbReference type="EMBL" id="KMM73287.1"/>
    </source>
</evidence>
<name>A0A0J6IMZ0_COCPO</name>
<dbReference type="InterPro" id="IPR036020">
    <property type="entry name" value="WW_dom_sf"/>
</dbReference>
<sequence length="213" mass="23205">MSYYSQQPPPPQGPAPPEGAPSLPPGWVSQWDQNYQRWYYIEQATGRSQWEPPAASPPPQGPPPPMPPGWTAHWDSNVRRWYVEQVGDRDAPDFSAPPQQGPYPTPPVNAYSGGGAPGYPDLSAETTTVMEEKKEKKKKEGHGTGALVAAGVGGLAVGALGGALIAHEMGDSSSSDDEREVDEDEFATLAEKRRELQEAQEEFDQAWEEAYDD</sequence>
<feature type="compositionally biased region" description="Pro residues" evidence="1">
    <location>
        <begin position="54"/>
        <end position="68"/>
    </location>
</feature>
<keyword evidence="2" id="KW-0812">Transmembrane</keyword>
<feature type="compositionally biased region" description="Acidic residues" evidence="1">
    <location>
        <begin position="198"/>
        <end position="213"/>
    </location>
</feature>
<feature type="region of interest" description="Disordered" evidence="1">
    <location>
        <begin position="1"/>
        <end position="28"/>
    </location>
</feature>
<reference evidence="5" key="2">
    <citation type="journal article" date="2009" name="Genome Res.">
        <title>Comparative genomic analyses of the human fungal pathogens Coccidioides and their relatives.</title>
        <authorList>
            <person name="Sharpton T.J."/>
            <person name="Stajich J.E."/>
            <person name="Rounsley S.D."/>
            <person name="Gardner M.J."/>
            <person name="Wortman J.R."/>
            <person name="Jordar V.S."/>
            <person name="Maiti R."/>
            <person name="Kodira C.D."/>
            <person name="Neafsey D.E."/>
            <person name="Zeng Q."/>
            <person name="Hung C.-Y."/>
            <person name="McMahan C."/>
            <person name="Muszewska A."/>
            <person name="Grynberg M."/>
            <person name="Mandel M.A."/>
            <person name="Kellner E.M."/>
            <person name="Barker B.M."/>
            <person name="Galgiani J.N."/>
            <person name="Orbach M.J."/>
            <person name="Kirkland T.N."/>
            <person name="Cole G.T."/>
            <person name="Henn M.R."/>
            <person name="Birren B.W."/>
            <person name="Taylor J.W."/>
        </authorList>
    </citation>
    <scope>NUCLEOTIDE SEQUENCE [LARGE SCALE GENOMIC DNA]</scope>
    <source>
        <strain evidence="5">RMSCC 3488</strain>
    </source>
</reference>
<reference evidence="5" key="3">
    <citation type="journal article" date="2010" name="Genome Res.">
        <title>Population genomic sequencing of Coccidioides fungi reveals recent hybridization and transposon control.</title>
        <authorList>
            <person name="Neafsey D.E."/>
            <person name="Barker B.M."/>
            <person name="Sharpton T.J."/>
            <person name="Stajich J.E."/>
            <person name="Park D.J."/>
            <person name="Whiston E."/>
            <person name="Hung C.-Y."/>
            <person name="McMahan C."/>
            <person name="White J."/>
            <person name="Sykes S."/>
            <person name="Heiman D."/>
            <person name="Young S."/>
            <person name="Zeng Q."/>
            <person name="Abouelleil A."/>
            <person name="Aftuck L."/>
            <person name="Bessette D."/>
            <person name="Brown A."/>
            <person name="FitzGerald M."/>
            <person name="Lui A."/>
            <person name="Macdonald J.P."/>
            <person name="Priest M."/>
            <person name="Orbach M.J."/>
            <person name="Galgiani J.N."/>
            <person name="Kirkland T.N."/>
            <person name="Cole G.T."/>
            <person name="Birren B.W."/>
            <person name="Henn M.R."/>
            <person name="Taylor J.W."/>
            <person name="Rounsley S.D."/>
        </authorList>
    </citation>
    <scope>NUCLEOTIDE SEQUENCE [LARGE SCALE GENOMIC DNA]</scope>
    <source>
        <strain evidence="5">RMSCC 3488</strain>
    </source>
</reference>
<feature type="domain" description="WW" evidence="3">
    <location>
        <begin position="21"/>
        <end position="55"/>
    </location>
</feature>
<feature type="compositionally biased region" description="Pro residues" evidence="1">
    <location>
        <begin position="7"/>
        <end position="24"/>
    </location>
</feature>
<feature type="region of interest" description="Disordered" evidence="1">
    <location>
        <begin position="192"/>
        <end position="213"/>
    </location>
</feature>
<dbReference type="AlphaFoldDB" id="A0A0J6IMZ0"/>
<gene>
    <name evidence="4" type="ORF">CPAG_09577</name>
</gene>
<dbReference type="PROSITE" id="PS01159">
    <property type="entry name" value="WW_DOMAIN_1"/>
    <property type="match status" value="1"/>
</dbReference>
<dbReference type="Gene3D" id="2.20.70.10">
    <property type="match status" value="1"/>
</dbReference>
<dbReference type="SMART" id="SM00456">
    <property type="entry name" value="WW"/>
    <property type="match status" value="2"/>
</dbReference>
<keyword evidence="2" id="KW-0472">Membrane</keyword>
<dbReference type="VEuPathDB" id="FungiDB:CPAG_09577"/>
<reference evidence="4 5" key="1">
    <citation type="submission" date="2007-06" db="EMBL/GenBank/DDBJ databases">
        <title>The Genome Sequence of Coccidioides posadasii RMSCC_3488.</title>
        <authorList>
            <consortium name="Coccidioides Genome Resources Consortium"/>
            <consortium name="The Broad Institute Genome Sequencing Platform"/>
            <person name="Henn M.R."/>
            <person name="Sykes S."/>
            <person name="Young S."/>
            <person name="Jaffe D."/>
            <person name="Berlin A."/>
            <person name="Alvarez P."/>
            <person name="Butler J."/>
            <person name="Gnerre S."/>
            <person name="Grabherr M."/>
            <person name="Mauceli E."/>
            <person name="Brockman W."/>
            <person name="Kodira C."/>
            <person name="Alvarado L."/>
            <person name="Zeng Q."/>
            <person name="Crawford M."/>
            <person name="Antoine C."/>
            <person name="Devon K."/>
            <person name="Galgiani J."/>
            <person name="Orsborn K."/>
            <person name="Lewis M.L."/>
            <person name="Nusbaum C."/>
            <person name="Galagan J."/>
            <person name="Birren B."/>
        </authorList>
    </citation>
    <scope>NUCLEOTIDE SEQUENCE [LARGE SCALE GENOMIC DNA]</scope>
    <source>
        <strain evidence="4 5">RMSCC 3488</strain>
    </source>
</reference>
<feature type="region of interest" description="Disordered" evidence="1">
    <location>
        <begin position="46"/>
        <end position="142"/>
    </location>
</feature>
<dbReference type="Proteomes" id="UP000054567">
    <property type="component" value="Unassembled WGS sequence"/>
</dbReference>
<evidence type="ECO:0000259" key="3">
    <source>
        <dbReference type="PROSITE" id="PS50020"/>
    </source>
</evidence>
<evidence type="ECO:0000313" key="5">
    <source>
        <dbReference type="Proteomes" id="UP000054567"/>
    </source>
</evidence>
<evidence type="ECO:0000256" key="1">
    <source>
        <dbReference type="SAM" id="MobiDB-lite"/>
    </source>
</evidence>
<dbReference type="PROSITE" id="PS50020">
    <property type="entry name" value="WW_DOMAIN_2"/>
    <property type="match status" value="1"/>
</dbReference>
<keyword evidence="2" id="KW-1133">Transmembrane helix</keyword>
<proteinExistence type="predicted"/>
<accession>A0A0J6IMZ0</accession>